<dbReference type="InterPro" id="IPR027417">
    <property type="entry name" value="P-loop_NTPase"/>
</dbReference>
<protein>
    <submittedName>
        <fullName evidence="1">AAA family ATPase</fullName>
    </submittedName>
</protein>
<proteinExistence type="predicted"/>
<organism evidence="1 2">
    <name type="scientific">Vasconcelosia minhoensis LEGE 07310</name>
    <dbReference type="NCBI Taxonomy" id="915328"/>
    <lineage>
        <taxon>Bacteria</taxon>
        <taxon>Bacillati</taxon>
        <taxon>Cyanobacteriota</taxon>
        <taxon>Cyanophyceae</taxon>
        <taxon>Nodosilineales</taxon>
        <taxon>Cymatolegaceae</taxon>
        <taxon>Vasconcelosia</taxon>
        <taxon>Vasconcelosia minhoensis</taxon>
    </lineage>
</organism>
<name>A0A8J7A4N7_9CYAN</name>
<evidence type="ECO:0000313" key="2">
    <source>
        <dbReference type="Proteomes" id="UP000636505"/>
    </source>
</evidence>
<dbReference type="AlphaFoldDB" id="A0A8J7A4N7"/>
<sequence>MQQQPNSSLIVLIGLPGSGKSTWAAQFGMNCPEGRPGYRTVSTDQIRADLYGDAAIQGSWGQVWARVIDQLRQGAADIHRGDLTGVVYDATNVRRRDRRRFIQTVHALGYPTVAAVWFDFPLSCCLERNRARSRQVPEAVILKMHRQLVATQPSLSEGFEQIWRMGPARLP</sequence>
<dbReference type="PIRSF" id="PIRSF037081">
    <property type="entry name" value="P-loop_All4644_prd"/>
    <property type="match status" value="1"/>
</dbReference>
<reference evidence="1" key="1">
    <citation type="submission" date="2020-10" db="EMBL/GenBank/DDBJ databases">
        <authorList>
            <person name="Castelo-Branco R."/>
            <person name="Eusebio N."/>
            <person name="Adriana R."/>
            <person name="Vieira A."/>
            <person name="Brugerolle De Fraissinette N."/>
            <person name="Rezende De Castro R."/>
            <person name="Schneider M.P."/>
            <person name="Vasconcelos V."/>
            <person name="Leao P.N."/>
        </authorList>
    </citation>
    <scope>NUCLEOTIDE SEQUENCE</scope>
    <source>
        <strain evidence="1">LEGE 07310</strain>
    </source>
</reference>
<dbReference type="Gene3D" id="3.40.50.300">
    <property type="entry name" value="P-loop containing nucleotide triphosphate hydrolases"/>
    <property type="match status" value="1"/>
</dbReference>
<evidence type="ECO:0000313" key="1">
    <source>
        <dbReference type="EMBL" id="MBE9075790.1"/>
    </source>
</evidence>
<dbReference type="Pfam" id="PF13671">
    <property type="entry name" value="AAA_33"/>
    <property type="match status" value="1"/>
</dbReference>
<dbReference type="SUPFAM" id="SSF52540">
    <property type="entry name" value="P-loop containing nucleoside triphosphate hydrolases"/>
    <property type="match status" value="1"/>
</dbReference>
<comment type="caution">
    <text evidence="1">The sequence shown here is derived from an EMBL/GenBank/DDBJ whole genome shotgun (WGS) entry which is preliminary data.</text>
</comment>
<dbReference type="InterPro" id="IPR017101">
    <property type="entry name" value="P-loop_ATP/GTP-bd_All4644_prd"/>
</dbReference>
<keyword evidence="2" id="KW-1185">Reference proteome</keyword>
<dbReference type="RefSeq" id="WP_193904449.1">
    <property type="nucleotide sequence ID" value="NZ_JADEXG010000001.1"/>
</dbReference>
<dbReference type="Proteomes" id="UP000636505">
    <property type="component" value="Unassembled WGS sequence"/>
</dbReference>
<accession>A0A8J7A4N7</accession>
<dbReference type="EMBL" id="JADEXG010000001">
    <property type="protein sequence ID" value="MBE9075790.1"/>
    <property type="molecule type" value="Genomic_DNA"/>
</dbReference>
<gene>
    <name evidence="1" type="ORF">IQ241_00490</name>
</gene>